<name>A0A7T7CFX1_9BACI</name>
<evidence type="ECO:0008006" key="3">
    <source>
        <dbReference type="Google" id="ProtNLM"/>
    </source>
</evidence>
<evidence type="ECO:0000313" key="1">
    <source>
        <dbReference type="EMBL" id="QQK80459.1"/>
    </source>
</evidence>
<organism evidence="1 2">
    <name type="scientific">Salicibibacter cibi</name>
    <dbReference type="NCBI Taxonomy" id="2743001"/>
    <lineage>
        <taxon>Bacteria</taxon>
        <taxon>Bacillati</taxon>
        <taxon>Bacillota</taxon>
        <taxon>Bacilli</taxon>
        <taxon>Bacillales</taxon>
        <taxon>Bacillaceae</taxon>
        <taxon>Salicibibacter</taxon>
    </lineage>
</organism>
<protein>
    <recommendedName>
        <fullName evidence="3">GNAT family N-acetyltransferase</fullName>
    </recommendedName>
</protein>
<dbReference type="AlphaFoldDB" id="A0A7T7CFX1"/>
<sequence>MQVIVETKDDQETYDGEGLPATESDIIETKDWIFDWHKEYVYPDRNRNALSLKVNVELQAMLSYVIDEGFILIKLIETAPENNHYGGLRITPPMLAVASQHSYDHGFEGYTVIHIKHNSKLISYYEELGAEFIRGDRMVLETIASDRLIQLYLKKGER</sequence>
<evidence type="ECO:0000313" key="2">
    <source>
        <dbReference type="Proteomes" id="UP000595349"/>
    </source>
</evidence>
<dbReference type="Proteomes" id="UP000595349">
    <property type="component" value="Chromosome"/>
</dbReference>
<reference evidence="1 2" key="1">
    <citation type="submission" date="2020-06" db="EMBL/GenBank/DDBJ databases">
        <title>Genomic analysis of Salicibibacter sp. NKC21-4.</title>
        <authorList>
            <person name="Oh Y.J."/>
        </authorList>
    </citation>
    <scope>NUCLEOTIDE SEQUENCE [LARGE SCALE GENOMIC DNA]</scope>
    <source>
        <strain evidence="1 2">NKC21-4</strain>
    </source>
</reference>
<gene>
    <name evidence="1" type="ORF">HUG20_11515</name>
</gene>
<keyword evidence="2" id="KW-1185">Reference proteome</keyword>
<dbReference type="EMBL" id="CP054706">
    <property type="protein sequence ID" value="QQK80459.1"/>
    <property type="molecule type" value="Genomic_DNA"/>
</dbReference>
<dbReference type="KEGG" id="scib:HUG20_11515"/>
<accession>A0A7T7CFX1</accession>
<proteinExistence type="predicted"/>
<dbReference type="RefSeq" id="WP_200084831.1">
    <property type="nucleotide sequence ID" value="NZ_CP054706.1"/>
</dbReference>